<organism evidence="2">
    <name type="scientific">Lepeophtheirus salmonis</name>
    <name type="common">Salmon louse</name>
    <name type="synonym">Caligus salmonis</name>
    <dbReference type="NCBI Taxonomy" id="72036"/>
    <lineage>
        <taxon>Eukaryota</taxon>
        <taxon>Metazoa</taxon>
        <taxon>Ecdysozoa</taxon>
        <taxon>Arthropoda</taxon>
        <taxon>Crustacea</taxon>
        <taxon>Multicrustacea</taxon>
        <taxon>Hexanauplia</taxon>
        <taxon>Copepoda</taxon>
        <taxon>Siphonostomatoida</taxon>
        <taxon>Caligidae</taxon>
        <taxon>Lepeophtheirus</taxon>
    </lineage>
</organism>
<sequence>MTILQSPSAGMFMSNEYDRQ</sequence>
<accession>A0A0K2TEZ7</accession>
<protein>
    <submittedName>
        <fullName evidence="2">Uncharacterized protein</fullName>
    </submittedName>
</protein>
<feature type="region of interest" description="Disordered" evidence="1">
    <location>
        <begin position="1"/>
        <end position="20"/>
    </location>
</feature>
<evidence type="ECO:0000256" key="1">
    <source>
        <dbReference type="SAM" id="MobiDB-lite"/>
    </source>
</evidence>
<dbReference type="AlphaFoldDB" id="A0A0K2TEZ7"/>
<evidence type="ECO:0000313" key="2">
    <source>
        <dbReference type="EMBL" id="CDW24599.1"/>
    </source>
</evidence>
<proteinExistence type="predicted"/>
<reference evidence="2" key="1">
    <citation type="submission" date="2014-05" db="EMBL/GenBank/DDBJ databases">
        <authorList>
            <person name="Chronopoulou M."/>
        </authorList>
    </citation>
    <scope>NUCLEOTIDE SEQUENCE</scope>
    <source>
        <tissue evidence="2">Whole organism</tissue>
    </source>
</reference>
<dbReference type="EMBL" id="HACA01007238">
    <property type="protein sequence ID" value="CDW24599.1"/>
    <property type="molecule type" value="Transcribed_RNA"/>
</dbReference>
<name>A0A0K2TEZ7_LEPSM</name>